<dbReference type="InterPro" id="IPR035906">
    <property type="entry name" value="MetI-like_sf"/>
</dbReference>
<feature type="transmembrane region" description="Helical" evidence="7">
    <location>
        <begin position="249"/>
        <end position="270"/>
    </location>
</feature>
<sequence>MTDTTHLNAMPVETASRRPGTFSASRLLQSLGARRIMVLVALAVTWEIAARYQANPIMLPGFLDAARAFIAAVSSDGLLWAALSSLAVLLKGYAIAIVIATALVSLSVASPFLRDALQTVAAMLNPLPAIALLPLSMLWFGLGEASLLFVLVNAVIWPFALSALAGFEAVPETQRLVGRNYGLRGLRYVAQILVPSALPSLISGLRIGWAFAWRTLIAAELVFGVSSGQGGLGWFIFRARNELMTDVVFAGLAAVILIGLVVEAVVFRGLETVTVRRWGMLR</sequence>
<evidence type="ECO:0000256" key="3">
    <source>
        <dbReference type="ARBA" id="ARBA00022475"/>
    </source>
</evidence>
<evidence type="ECO:0000313" key="10">
    <source>
        <dbReference type="Proteomes" id="UP001274321"/>
    </source>
</evidence>
<name>A0ABU4RHV9_9HYPH</name>
<dbReference type="PANTHER" id="PTHR30151">
    <property type="entry name" value="ALKANE SULFONATE ABC TRANSPORTER-RELATED, MEMBRANE SUBUNIT"/>
    <property type="match status" value="1"/>
</dbReference>
<feature type="transmembrane region" description="Helical" evidence="7">
    <location>
        <begin position="120"/>
        <end position="140"/>
    </location>
</feature>
<evidence type="ECO:0000256" key="5">
    <source>
        <dbReference type="ARBA" id="ARBA00022989"/>
    </source>
</evidence>
<reference evidence="9 10" key="1">
    <citation type="submission" date="2023-11" db="EMBL/GenBank/DDBJ databases">
        <authorList>
            <person name="Bao R."/>
        </authorList>
    </citation>
    <scope>NUCLEOTIDE SEQUENCE [LARGE SCALE GENOMIC DNA]</scope>
    <source>
        <strain evidence="9 10">PJ23</strain>
    </source>
</reference>
<protein>
    <submittedName>
        <fullName evidence="9">ABC transporter permease</fullName>
    </submittedName>
</protein>
<dbReference type="RefSeq" id="WP_319842565.1">
    <property type="nucleotide sequence ID" value="NZ_JAXAFJ010000001.1"/>
</dbReference>
<dbReference type="InterPro" id="IPR000515">
    <property type="entry name" value="MetI-like"/>
</dbReference>
<dbReference type="EMBL" id="JAXAFJ010000001">
    <property type="protein sequence ID" value="MDX6804434.1"/>
    <property type="molecule type" value="Genomic_DNA"/>
</dbReference>
<feature type="domain" description="ABC transmembrane type-1" evidence="8">
    <location>
        <begin position="82"/>
        <end position="266"/>
    </location>
</feature>
<organism evidence="9 10">
    <name type="scientific">Terrihabitans rhizophilus</name>
    <dbReference type="NCBI Taxonomy" id="3092662"/>
    <lineage>
        <taxon>Bacteria</taxon>
        <taxon>Pseudomonadati</taxon>
        <taxon>Pseudomonadota</taxon>
        <taxon>Alphaproteobacteria</taxon>
        <taxon>Hyphomicrobiales</taxon>
        <taxon>Terrihabitans</taxon>
    </lineage>
</organism>
<keyword evidence="10" id="KW-1185">Reference proteome</keyword>
<keyword evidence="6 7" id="KW-0472">Membrane</keyword>
<dbReference type="SUPFAM" id="SSF161098">
    <property type="entry name" value="MetI-like"/>
    <property type="match status" value="1"/>
</dbReference>
<evidence type="ECO:0000313" key="9">
    <source>
        <dbReference type="EMBL" id="MDX6804434.1"/>
    </source>
</evidence>
<feature type="transmembrane region" description="Helical" evidence="7">
    <location>
        <begin position="36"/>
        <end position="54"/>
    </location>
</feature>
<gene>
    <name evidence="9" type="ORF">SCD90_00015</name>
</gene>
<comment type="subcellular location">
    <subcellularLocation>
        <location evidence="1 7">Cell membrane</location>
        <topology evidence="1 7">Multi-pass membrane protein</topology>
    </subcellularLocation>
</comment>
<evidence type="ECO:0000256" key="4">
    <source>
        <dbReference type="ARBA" id="ARBA00022692"/>
    </source>
</evidence>
<keyword evidence="2 7" id="KW-0813">Transport</keyword>
<keyword evidence="4 7" id="KW-0812">Transmembrane</keyword>
<proteinExistence type="inferred from homology"/>
<dbReference type="CDD" id="cd06261">
    <property type="entry name" value="TM_PBP2"/>
    <property type="match status" value="1"/>
</dbReference>
<evidence type="ECO:0000256" key="1">
    <source>
        <dbReference type="ARBA" id="ARBA00004651"/>
    </source>
</evidence>
<accession>A0ABU4RHV9</accession>
<dbReference type="Pfam" id="PF00528">
    <property type="entry name" value="BPD_transp_1"/>
    <property type="match status" value="1"/>
</dbReference>
<keyword evidence="3" id="KW-1003">Cell membrane</keyword>
<evidence type="ECO:0000259" key="8">
    <source>
        <dbReference type="PROSITE" id="PS50928"/>
    </source>
</evidence>
<feature type="transmembrane region" description="Helical" evidence="7">
    <location>
        <begin position="215"/>
        <end position="237"/>
    </location>
</feature>
<dbReference type="PROSITE" id="PS50928">
    <property type="entry name" value="ABC_TM1"/>
    <property type="match status" value="1"/>
</dbReference>
<keyword evidence="5 7" id="KW-1133">Transmembrane helix</keyword>
<dbReference type="Proteomes" id="UP001274321">
    <property type="component" value="Unassembled WGS sequence"/>
</dbReference>
<dbReference type="PANTHER" id="PTHR30151:SF16">
    <property type="entry name" value="ABC TRANSPORTER PERMEASE PROTEIN"/>
    <property type="match status" value="1"/>
</dbReference>
<feature type="transmembrane region" description="Helical" evidence="7">
    <location>
        <begin position="188"/>
        <end position="209"/>
    </location>
</feature>
<comment type="similarity">
    <text evidence="7">Belongs to the binding-protein-dependent transport system permease family.</text>
</comment>
<feature type="transmembrane region" description="Helical" evidence="7">
    <location>
        <begin position="66"/>
        <end position="87"/>
    </location>
</feature>
<evidence type="ECO:0000256" key="7">
    <source>
        <dbReference type="RuleBase" id="RU363032"/>
    </source>
</evidence>
<dbReference type="Gene3D" id="1.10.3720.10">
    <property type="entry name" value="MetI-like"/>
    <property type="match status" value="1"/>
</dbReference>
<feature type="transmembrane region" description="Helical" evidence="7">
    <location>
        <begin position="146"/>
        <end position="167"/>
    </location>
</feature>
<evidence type="ECO:0000256" key="6">
    <source>
        <dbReference type="ARBA" id="ARBA00023136"/>
    </source>
</evidence>
<evidence type="ECO:0000256" key="2">
    <source>
        <dbReference type="ARBA" id="ARBA00022448"/>
    </source>
</evidence>
<feature type="transmembrane region" description="Helical" evidence="7">
    <location>
        <begin position="93"/>
        <end position="113"/>
    </location>
</feature>
<comment type="caution">
    <text evidence="9">The sequence shown here is derived from an EMBL/GenBank/DDBJ whole genome shotgun (WGS) entry which is preliminary data.</text>
</comment>